<protein>
    <submittedName>
        <fullName evidence="1">Uncharacterized protein</fullName>
    </submittedName>
</protein>
<accession>L8WJ72</accession>
<reference evidence="1 2" key="1">
    <citation type="journal article" date="2013" name="Nat. Commun.">
        <title>The evolution and pathogenic mechanisms of the rice sheath blight pathogen.</title>
        <authorList>
            <person name="Zheng A."/>
            <person name="Lin R."/>
            <person name="Xu L."/>
            <person name="Qin P."/>
            <person name="Tang C."/>
            <person name="Ai P."/>
            <person name="Zhang D."/>
            <person name="Liu Y."/>
            <person name="Sun Z."/>
            <person name="Feng H."/>
            <person name="Wang Y."/>
            <person name="Chen Y."/>
            <person name="Liang X."/>
            <person name="Fu R."/>
            <person name="Li Q."/>
            <person name="Zhang J."/>
            <person name="Yu X."/>
            <person name="Xie Z."/>
            <person name="Ding L."/>
            <person name="Guan P."/>
            <person name="Tang J."/>
            <person name="Liang Y."/>
            <person name="Wang S."/>
            <person name="Deng Q."/>
            <person name="Li S."/>
            <person name="Zhu J."/>
            <person name="Wang L."/>
            <person name="Liu H."/>
            <person name="Li P."/>
        </authorList>
    </citation>
    <scope>NUCLEOTIDE SEQUENCE [LARGE SCALE GENOMIC DNA]</scope>
    <source>
        <strain evidence="2">AG-1 IA</strain>
    </source>
</reference>
<comment type="caution">
    <text evidence="1">The sequence shown here is derived from an EMBL/GenBank/DDBJ whole genome shotgun (WGS) entry which is preliminary data.</text>
</comment>
<gene>
    <name evidence="1" type="ORF">AG1IA_09561</name>
</gene>
<sequence length="73" mass="8315">MGTEGQSECLLKDGHGETHVLRRSREYWITVFPGKVAAQNERGLLQRRLGLLAPISLTCPPRWFRQRLHGSDS</sequence>
<dbReference type="HOGENOM" id="CLU_2706503_0_0_1"/>
<keyword evidence="2" id="KW-1185">Reference proteome</keyword>
<proteinExistence type="predicted"/>
<evidence type="ECO:0000313" key="2">
    <source>
        <dbReference type="Proteomes" id="UP000011668"/>
    </source>
</evidence>
<dbReference type="EMBL" id="AFRT01003492">
    <property type="protein sequence ID" value="ELU36409.1"/>
    <property type="molecule type" value="Genomic_DNA"/>
</dbReference>
<dbReference type="Proteomes" id="UP000011668">
    <property type="component" value="Unassembled WGS sequence"/>
</dbReference>
<evidence type="ECO:0000313" key="1">
    <source>
        <dbReference type="EMBL" id="ELU36409.1"/>
    </source>
</evidence>
<organism evidence="1 2">
    <name type="scientific">Thanatephorus cucumeris (strain AG1-IA)</name>
    <name type="common">Rice sheath blight fungus</name>
    <name type="synonym">Rhizoctonia solani</name>
    <dbReference type="NCBI Taxonomy" id="983506"/>
    <lineage>
        <taxon>Eukaryota</taxon>
        <taxon>Fungi</taxon>
        <taxon>Dikarya</taxon>
        <taxon>Basidiomycota</taxon>
        <taxon>Agaricomycotina</taxon>
        <taxon>Agaricomycetes</taxon>
        <taxon>Cantharellales</taxon>
        <taxon>Ceratobasidiaceae</taxon>
        <taxon>Rhizoctonia</taxon>
        <taxon>Rhizoctonia solani AG-1</taxon>
    </lineage>
</organism>
<name>L8WJ72_THACA</name>
<dbReference type="AlphaFoldDB" id="L8WJ72"/>